<evidence type="ECO:0000313" key="3">
    <source>
        <dbReference type="Proteomes" id="UP001595075"/>
    </source>
</evidence>
<evidence type="ECO:0000313" key="2">
    <source>
        <dbReference type="EMBL" id="KAL2073957.1"/>
    </source>
</evidence>
<sequence length="313" mass="33949">MTPNPDNLVTVVVGLLSHRKSLLRATQLPLGIENYSGSDAEDDKDALSVYSVASSSNSDPSSESDSETESATAKGRLRRKQKQRSKAREEVRTSKLKKKAKAEKKAAKIAKKKAKKQAKKGKKEATRAEKKAVKESAKTGSAVFESANATPSTLPIIATPGGSNTAGTSTEASSQDNQSANKTDDSKDTAEEEESARKRGKRLKGKYKKQIGNDRGGSNLKAYGIVLCAKRIKIVQALNSCIDVPQLMEPEILENEEMRRWFKHVYTTVLFRTYSKQRGKVSSVAKPDILSSSRRAVAGQTTAVAGLNYLQGT</sequence>
<feature type="compositionally biased region" description="Basic residues" evidence="1">
    <location>
        <begin position="198"/>
        <end position="209"/>
    </location>
</feature>
<evidence type="ECO:0000256" key="1">
    <source>
        <dbReference type="SAM" id="MobiDB-lite"/>
    </source>
</evidence>
<organism evidence="2 3">
    <name type="scientific">Oculimacula yallundae</name>
    <dbReference type="NCBI Taxonomy" id="86028"/>
    <lineage>
        <taxon>Eukaryota</taxon>
        <taxon>Fungi</taxon>
        <taxon>Dikarya</taxon>
        <taxon>Ascomycota</taxon>
        <taxon>Pezizomycotina</taxon>
        <taxon>Leotiomycetes</taxon>
        <taxon>Helotiales</taxon>
        <taxon>Ploettnerulaceae</taxon>
        <taxon>Oculimacula</taxon>
    </lineage>
</organism>
<keyword evidence="3" id="KW-1185">Reference proteome</keyword>
<feature type="compositionally biased region" description="Basic residues" evidence="1">
    <location>
        <begin position="75"/>
        <end position="85"/>
    </location>
</feature>
<dbReference type="EMBL" id="JAZHXI010000002">
    <property type="protein sequence ID" value="KAL2073957.1"/>
    <property type="molecule type" value="Genomic_DNA"/>
</dbReference>
<gene>
    <name evidence="2" type="ORF">VTL71DRAFT_7735</name>
</gene>
<feature type="region of interest" description="Disordered" evidence="1">
    <location>
        <begin position="49"/>
        <end position="211"/>
    </location>
</feature>
<dbReference type="Proteomes" id="UP001595075">
    <property type="component" value="Unassembled WGS sequence"/>
</dbReference>
<reference evidence="2 3" key="1">
    <citation type="journal article" date="2024" name="Commun. Biol.">
        <title>Comparative genomic analysis of thermophilic fungi reveals convergent evolutionary adaptations and gene losses.</title>
        <authorList>
            <person name="Steindorff A.S."/>
            <person name="Aguilar-Pontes M.V."/>
            <person name="Robinson A.J."/>
            <person name="Andreopoulos B."/>
            <person name="LaButti K."/>
            <person name="Kuo A."/>
            <person name="Mondo S."/>
            <person name="Riley R."/>
            <person name="Otillar R."/>
            <person name="Haridas S."/>
            <person name="Lipzen A."/>
            <person name="Grimwood J."/>
            <person name="Schmutz J."/>
            <person name="Clum A."/>
            <person name="Reid I.D."/>
            <person name="Moisan M.C."/>
            <person name="Butler G."/>
            <person name="Nguyen T.T.M."/>
            <person name="Dewar K."/>
            <person name="Conant G."/>
            <person name="Drula E."/>
            <person name="Henrissat B."/>
            <person name="Hansel C."/>
            <person name="Singer S."/>
            <person name="Hutchinson M.I."/>
            <person name="de Vries R.P."/>
            <person name="Natvig D.O."/>
            <person name="Powell A.J."/>
            <person name="Tsang A."/>
            <person name="Grigoriev I.V."/>
        </authorList>
    </citation>
    <scope>NUCLEOTIDE SEQUENCE [LARGE SCALE GENOMIC DNA]</scope>
    <source>
        <strain evidence="2 3">CBS 494.80</strain>
    </source>
</reference>
<feature type="compositionally biased region" description="Low complexity" evidence="1">
    <location>
        <begin position="49"/>
        <end position="61"/>
    </location>
</feature>
<name>A0ABR4CVU1_9HELO</name>
<proteinExistence type="predicted"/>
<comment type="caution">
    <text evidence="2">The sequence shown here is derived from an EMBL/GenBank/DDBJ whole genome shotgun (WGS) entry which is preliminary data.</text>
</comment>
<accession>A0ABR4CVU1</accession>
<feature type="compositionally biased region" description="Polar residues" evidence="1">
    <location>
        <begin position="161"/>
        <end position="181"/>
    </location>
</feature>
<feature type="compositionally biased region" description="Basic and acidic residues" evidence="1">
    <location>
        <begin position="123"/>
        <end position="137"/>
    </location>
</feature>
<protein>
    <submittedName>
        <fullName evidence="2">Uncharacterized protein</fullName>
    </submittedName>
</protein>
<feature type="compositionally biased region" description="Basic residues" evidence="1">
    <location>
        <begin position="94"/>
        <end position="122"/>
    </location>
</feature>